<dbReference type="EMBL" id="RJKM01000001">
    <property type="protein sequence ID" value="ROP41618.1"/>
    <property type="molecule type" value="Genomic_DNA"/>
</dbReference>
<evidence type="ECO:0000313" key="3">
    <source>
        <dbReference type="Proteomes" id="UP000268727"/>
    </source>
</evidence>
<reference evidence="2 3" key="1">
    <citation type="submission" date="2018-11" db="EMBL/GenBank/DDBJ databases">
        <title>Sequencing the genomes of 1000 actinobacteria strains.</title>
        <authorList>
            <person name="Klenk H.-P."/>
        </authorList>
    </citation>
    <scope>NUCLEOTIDE SEQUENCE [LARGE SCALE GENOMIC DNA]</scope>
    <source>
        <strain evidence="2 3">DSM 44231</strain>
    </source>
</reference>
<feature type="domain" description="YheO-like" evidence="1">
    <location>
        <begin position="9"/>
        <end position="47"/>
    </location>
</feature>
<dbReference type="PANTHER" id="PTHR35568">
    <property type="entry name" value="TRANSCRIPTIONAL REGULATOR DAUR"/>
    <property type="match status" value="1"/>
</dbReference>
<dbReference type="InterPro" id="IPR039446">
    <property type="entry name" value="DauR-like"/>
</dbReference>
<keyword evidence="3" id="KW-1185">Reference proteome</keyword>
<dbReference type="InterPro" id="IPR029066">
    <property type="entry name" value="PLP-binding_barrel"/>
</dbReference>
<dbReference type="PANTHER" id="PTHR35568:SF1">
    <property type="entry name" value="TRANSCRIPTIONAL REGULATOR DAUR"/>
    <property type="match status" value="1"/>
</dbReference>
<dbReference type="Gene3D" id="3.20.20.10">
    <property type="entry name" value="Alanine racemase"/>
    <property type="match status" value="1"/>
</dbReference>
<accession>A0A3N1HGI8</accession>
<organism evidence="2 3">
    <name type="scientific">Saccharothrix texasensis</name>
    <dbReference type="NCBI Taxonomy" id="103734"/>
    <lineage>
        <taxon>Bacteria</taxon>
        <taxon>Bacillati</taxon>
        <taxon>Actinomycetota</taxon>
        <taxon>Actinomycetes</taxon>
        <taxon>Pseudonocardiales</taxon>
        <taxon>Pseudonocardiaceae</taxon>
        <taxon>Saccharothrix</taxon>
    </lineage>
</organism>
<comment type="caution">
    <text evidence="2">The sequence shown here is derived from an EMBL/GenBank/DDBJ whole genome shotgun (WGS) entry which is preliminary data.</text>
</comment>
<dbReference type="Proteomes" id="UP000268727">
    <property type="component" value="Unassembled WGS sequence"/>
</dbReference>
<gene>
    <name evidence="2" type="ORF">EDD40_7054</name>
</gene>
<evidence type="ECO:0000259" key="1">
    <source>
        <dbReference type="Pfam" id="PF08348"/>
    </source>
</evidence>
<name>A0A3N1HGI8_9PSEU</name>
<proteinExistence type="predicted"/>
<dbReference type="RefSeq" id="WP_246038053.1">
    <property type="nucleotide sequence ID" value="NZ_RJKM01000001.1"/>
</dbReference>
<sequence length="175" mass="17793">MTADAVLAAVKGAVPGLAATFGRSCEVVLHDYRQPDRPVVAVAGDEAVERLDHPTRTSDGRLVKSSTVPLRDERGAVFGAPRLPRPSATTSRRWSTPWNPPCPSPPANPSACACCGRSTGVACSTCAAGHACPVVGVGSTPTAHAAADLTGVTEVRAGDFGFFDLVVAGTGRAGS</sequence>
<protein>
    <submittedName>
        <fullName evidence="2">YheO-like PAS domain-containing protein</fullName>
    </submittedName>
</protein>
<evidence type="ECO:0000313" key="2">
    <source>
        <dbReference type="EMBL" id="ROP41618.1"/>
    </source>
</evidence>
<dbReference type="InterPro" id="IPR013559">
    <property type="entry name" value="YheO"/>
</dbReference>
<dbReference type="AlphaFoldDB" id="A0A3N1HGI8"/>
<dbReference type="Pfam" id="PF08348">
    <property type="entry name" value="PAS_6"/>
    <property type="match status" value="1"/>
</dbReference>